<keyword evidence="2" id="KW-0732">Signal</keyword>
<name>A0A1Y5TDY8_9PROT</name>
<feature type="compositionally biased region" description="Basic and acidic residues" evidence="1">
    <location>
        <begin position="39"/>
        <end position="70"/>
    </location>
</feature>
<evidence type="ECO:0000256" key="1">
    <source>
        <dbReference type="SAM" id="MobiDB-lite"/>
    </source>
</evidence>
<dbReference type="AlphaFoldDB" id="A0A1Y5TDY8"/>
<reference evidence="3 4" key="1">
    <citation type="submission" date="2017-03" db="EMBL/GenBank/DDBJ databases">
        <authorList>
            <person name="Afonso C.L."/>
            <person name="Miller P.J."/>
            <person name="Scott M.A."/>
            <person name="Spackman E."/>
            <person name="Goraichik I."/>
            <person name="Dimitrov K.M."/>
            <person name="Suarez D.L."/>
            <person name="Swayne D.E."/>
        </authorList>
    </citation>
    <scope>NUCLEOTIDE SEQUENCE [LARGE SCALE GENOMIC DNA]</scope>
    <source>
        <strain evidence="3 4">CECT 7691</strain>
    </source>
</reference>
<gene>
    <name evidence="3" type="ORF">OCH7691_02633</name>
</gene>
<protein>
    <recommendedName>
        <fullName evidence="5">Nickel/cobalt homeostasis protein RcnB</fullName>
    </recommendedName>
</protein>
<evidence type="ECO:0000256" key="2">
    <source>
        <dbReference type="SAM" id="SignalP"/>
    </source>
</evidence>
<organism evidence="3 4">
    <name type="scientific">Oceanibacterium hippocampi</name>
    <dbReference type="NCBI Taxonomy" id="745714"/>
    <lineage>
        <taxon>Bacteria</taxon>
        <taxon>Pseudomonadati</taxon>
        <taxon>Pseudomonadota</taxon>
        <taxon>Alphaproteobacteria</taxon>
        <taxon>Sneathiellales</taxon>
        <taxon>Sneathiellaceae</taxon>
        <taxon>Oceanibacterium</taxon>
    </lineage>
</organism>
<dbReference type="InParanoid" id="A0A1Y5TDY8"/>
<sequence length="167" mass="19312">MMHKTLLAVAMIAATAFTLPAAADSAKRPAAAVVIHVDGGHDGYRDGRNDKGRHDKDRHYKKRDYKDRHDYKKHHGDKHGRSDWSRRPGAHGSPYGGGRWHRDTYRHPASPYYEGRHYYNQRHYRDLGPVHFDGRHYWRNGRDARGGWVRLAIDPRSGLIVAVIPFR</sequence>
<feature type="signal peptide" evidence="2">
    <location>
        <begin position="1"/>
        <end position="21"/>
    </location>
</feature>
<dbReference type="EMBL" id="FWFR01000002">
    <property type="protein sequence ID" value="SLN59787.1"/>
    <property type="molecule type" value="Genomic_DNA"/>
</dbReference>
<feature type="region of interest" description="Disordered" evidence="1">
    <location>
        <begin position="39"/>
        <end position="102"/>
    </location>
</feature>
<evidence type="ECO:0000313" key="3">
    <source>
        <dbReference type="EMBL" id="SLN59787.1"/>
    </source>
</evidence>
<accession>A0A1Y5TDY8</accession>
<dbReference type="RefSeq" id="WP_139839694.1">
    <property type="nucleotide sequence ID" value="NZ_FWFR01000002.1"/>
</dbReference>
<feature type="chain" id="PRO_5012441477" description="Nickel/cobalt homeostasis protein RcnB" evidence="2">
    <location>
        <begin position="22"/>
        <end position="167"/>
    </location>
</feature>
<keyword evidence="4" id="KW-1185">Reference proteome</keyword>
<evidence type="ECO:0008006" key="5">
    <source>
        <dbReference type="Google" id="ProtNLM"/>
    </source>
</evidence>
<evidence type="ECO:0000313" key="4">
    <source>
        <dbReference type="Proteomes" id="UP000193200"/>
    </source>
</evidence>
<proteinExistence type="predicted"/>
<dbReference type="Proteomes" id="UP000193200">
    <property type="component" value="Unassembled WGS sequence"/>
</dbReference>